<dbReference type="GO" id="GO:0016874">
    <property type="term" value="F:ligase activity"/>
    <property type="evidence" value="ECO:0007669"/>
    <property type="project" value="UniProtKB-KW"/>
</dbReference>
<feature type="domain" description="AMP-dependent synthetase/ligase" evidence="1">
    <location>
        <begin position="25"/>
        <end position="78"/>
    </location>
</feature>
<evidence type="ECO:0000313" key="2">
    <source>
        <dbReference type="EMBL" id="NEA26120.1"/>
    </source>
</evidence>
<keyword evidence="2" id="KW-0436">Ligase</keyword>
<dbReference type="RefSeq" id="WP_163060246.1">
    <property type="nucleotide sequence ID" value="NZ_JAAGLI010000726.1"/>
</dbReference>
<dbReference type="InterPro" id="IPR000873">
    <property type="entry name" value="AMP-dep_synth/lig_dom"/>
</dbReference>
<dbReference type="SUPFAM" id="SSF56801">
    <property type="entry name" value="Acetyl-CoA synthetase-like"/>
    <property type="match status" value="1"/>
</dbReference>
<evidence type="ECO:0000313" key="3">
    <source>
        <dbReference type="Proteomes" id="UP000475532"/>
    </source>
</evidence>
<organism evidence="2 3">
    <name type="scientific">Actinomadura bangladeshensis</name>
    <dbReference type="NCBI Taxonomy" id="453573"/>
    <lineage>
        <taxon>Bacteria</taxon>
        <taxon>Bacillati</taxon>
        <taxon>Actinomycetota</taxon>
        <taxon>Actinomycetes</taxon>
        <taxon>Streptosporangiales</taxon>
        <taxon>Thermomonosporaceae</taxon>
        <taxon>Actinomadura</taxon>
    </lineage>
</organism>
<accession>A0A6L9QKT4</accession>
<dbReference type="EMBL" id="JAAGLI010000726">
    <property type="protein sequence ID" value="NEA26120.1"/>
    <property type="molecule type" value="Genomic_DNA"/>
</dbReference>
<proteinExistence type="predicted"/>
<dbReference type="Gene3D" id="3.40.50.12780">
    <property type="entry name" value="N-terminal domain of ligase-like"/>
    <property type="match status" value="1"/>
</dbReference>
<sequence length="78" mass="7988">MTGGLLDWLGAPSESAGLRFLAEDGTWETVSYAALAGHVRATARALRDHGLTTGQAVVVLRRTGPGFAAAFFGTLAAG</sequence>
<comment type="caution">
    <text evidence="2">The sequence shown here is derived from an EMBL/GenBank/DDBJ whole genome shotgun (WGS) entry which is preliminary data.</text>
</comment>
<dbReference type="InterPro" id="IPR042099">
    <property type="entry name" value="ANL_N_sf"/>
</dbReference>
<name>A0A6L9QKT4_9ACTN</name>
<protein>
    <submittedName>
        <fullName evidence="2">Fatty acyl-AMP ligase</fullName>
    </submittedName>
</protein>
<gene>
    <name evidence="2" type="ORF">G3I70_27025</name>
</gene>
<reference evidence="2 3" key="1">
    <citation type="submission" date="2020-01" db="EMBL/GenBank/DDBJ databases">
        <title>Insect and environment-associated Actinomycetes.</title>
        <authorList>
            <person name="Currrie C."/>
            <person name="Chevrette M."/>
            <person name="Carlson C."/>
            <person name="Stubbendieck R."/>
            <person name="Wendt-Pienkowski E."/>
        </authorList>
    </citation>
    <scope>NUCLEOTIDE SEQUENCE [LARGE SCALE GENOMIC DNA]</scope>
    <source>
        <strain evidence="2 3">SID10258</strain>
    </source>
</reference>
<dbReference type="AlphaFoldDB" id="A0A6L9QKT4"/>
<dbReference type="Proteomes" id="UP000475532">
    <property type="component" value="Unassembled WGS sequence"/>
</dbReference>
<evidence type="ECO:0000259" key="1">
    <source>
        <dbReference type="Pfam" id="PF00501"/>
    </source>
</evidence>
<dbReference type="Pfam" id="PF00501">
    <property type="entry name" value="AMP-binding"/>
    <property type="match status" value="1"/>
</dbReference>
<feature type="non-terminal residue" evidence="2">
    <location>
        <position position="78"/>
    </location>
</feature>